<comment type="caution">
    <text evidence="3">The sequence shown here is derived from an EMBL/GenBank/DDBJ whole genome shotgun (WGS) entry which is preliminary data.</text>
</comment>
<dbReference type="GO" id="GO:0003677">
    <property type="term" value="F:DNA binding"/>
    <property type="evidence" value="ECO:0007669"/>
    <property type="project" value="InterPro"/>
</dbReference>
<dbReference type="Pfam" id="PF00239">
    <property type="entry name" value="Resolvase"/>
    <property type="match status" value="1"/>
</dbReference>
<dbReference type="PROSITE" id="PS51736">
    <property type="entry name" value="RECOMBINASES_3"/>
    <property type="match status" value="1"/>
</dbReference>
<dbReference type="Gene3D" id="3.40.50.1390">
    <property type="entry name" value="Resolvase, N-terminal catalytic domain"/>
    <property type="match status" value="1"/>
</dbReference>
<dbReference type="EMBL" id="SNUX01000001">
    <property type="protein sequence ID" value="TES50609.1"/>
    <property type="molecule type" value="Genomic_DNA"/>
</dbReference>
<dbReference type="PANTHER" id="PTHR30461">
    <property type="entry name" value="DNA-INVERTASE FROM LAMBDOID PROPHAGE"/>
    <property type="match status" value="1"/>
</dbReference>
<dbReference type="RefSeq" id="WP_134258470.1">
    <property type="nucleotide sequence ID" value="NZ_LDIM01000012.1"/>
</dbReference>
<feature type="domain" description="Resolvase/invertase-type recombinase catalytic" evidence="2">
    <location>
        <begin position="5"/>
        <end position="150"/>
    </location>
</feature>
<dbReference type="InterPro" id="IPR036162">
    <property type="entry name" value="Resolvase-like_N_sf"/>
</dbReference>
<dbReference type="InterPro" id="IPR050639">
    <property type="entry name" value="SSR_resolvase"/>
</dbReference>
<dbReference type="CDD" id="cd00338">
    <property type="entry name" value="Ser_Recombinase"/>
    <property type="match status" value="1"/>
</dbReference>
<proteinExistence type="inferred from homology"/>
<evidence type="ECO:0000313" key="3">
    <source>
        <dbReference type="EMBL" id="TES50609.1"/>
    </source>
</evidence>
<sequence>MKGKKAILYCRVSTEKDQQQSSLARQEEELYEMARQHQLEVNECYHDVASGYDLDRDQLLLILDQAKNGSFTHLVVTDDTRIGRGRAKTAILYQLKKYGITVYTCHDQGTIHLSEADEMVFEIVAIVEEYQRKLHNLKIKRGMKVAVKNGYRPERNLSGGSPGGRSKKDLPIDEIIRLRDKKLTFHEIALTLKGLGYDCSKATVHRRFQQHIQAETDHLN</sequence>
<name>A0A4Y7WPK6_9BACI</name>
<accession>A0A4Y7WPK6</accession>
<evidence type="ECO:0000256" key="1">
    <source>
        <dbReference type="ARBA" id="ARBA00009913"/>
    </source>
</evidence>
<comment type="similarity">
    <text evidence="1">Belongs to the site-specific recombinase resolvase family.</text>
</comment>
<reference evidence="3 4" key="1">
    <citation type="submission" date="2019-03" db="EMBL/GenBank/DDBJ databases">
        <authorList>
            <person name="Liu G."/>
        </authorList>
    </citation>
    <scope>NUCLEOTIDE SEQUENCE [LARGE SCALE GENOMIC DNA]</scope>
    <source>
        <strain evidence="3 4">DSM 19099</strain>
    </source>
</reference>
<dbReference type="PANTHER" id="PTHR30461:SF26">
    <property type="entry name" value="RESOLVASE HOMOLOG YNEB"/>
    <property type="match status" value="1"/>
</dbReference>
<dbReference type="SUPFAM" id="SSF53041">
    <property type="entry name" value="Resolvase-like"/>
    <property type="match status" value="1"/>
</dbReference>
<dbReference type="AlphaFoldDB" id="A0A4Y7WPK6"/>
<dbReference type="InterPro" id="IPR006119">
    <property type="entry name" value="Resolv_N"/>
</dbReference>
<gene>
    <name evidence="3" type="ORF">E2L03_01365</name>
</gene>
<organism evidence="3 4">
    <name type="scientific">Shouchella lehensis</name>
    <dbReference type="NCBI Taxonomy" id="300825"/>
    <lineage>
        <taxon>Bacteria</taxon>
        <taxon>Bacillati</taxon>
        <taxon>Bacillota</taxon>
        <taxon>Bacilli</taxon>
        <taxon>Bacillales</taxon>
        <taxon>Bacillaceae</taxon>
        <taxon>Shouchella</taxon>
    </lineage>
</organism>
<dbReference type="GO" id="GO:0000150">
    <property type="term" value="F:DNA strand exchange activity"/>
    <property type="evidence" value="ECO:0007669"/>
    <property type="project" value="InterPro"/>
</dbReference>
<evidence type="ECO:0000313" key="4">
    <source>
        <dbReference type="Proteomes" id="UP000298210"/>
    </source>
</evidence>
<dbReference type="Proteomes" id="UP000298210">
    <property type="component" value="Unassembled WGS sequence"/>
</dbReference>
<evidence type="ECO:0000259" key="2">
    <source>
        <dbReference type="PROSITE" id="PS51736"/>
    </source>
</evidence>
<dbReference type="SMART" id="SM00857">
    <property type="entry name" value="Resolvase"/>
    <property type="match status" value="1"/>
</dbReference>
<protein>
    <submittedName>
        <fullName evidence="3">Recombinase family protein</fullName>
    </submittedName>
</protein>